<reference evidence="7 8" key="1">
    <citation type="submission" date="2021-03" db="EMBL/GenBank/DDBJ databases">
        <title>Enterococcal diversity collection.</title>
        <authorList>
            <person name="Gilmore M.S."/>
            <person name="Schwartzman J."/>
            <person name="Van Tyne D."/>
            <person name="Martin M."/>
            <person name="Earl A.M."/>
            <person name="Manson A.L."/>
            <person name="Straub T."/>
            <person name="Salamzade R."/>
            <person name="Saavedra J."/>
            <person name="Lebreton F."/>
            <person name="Prichula J."/>
            <person name="Schaufler K."/>
            <person name="Gaca A."/>
            <person name="Sgardioli B."/>
            <person name="Wagenaar J."/>
            <person name="Strong T."/>
        </authorList>
    </citation>
    <scope>NUCLEOTIDE SEQUENCE [LARGE SCALE GENOMIC DNA]</scope>
    <source>
        <strain evidence="7 8">669A</strain>
    </source>
</reference>
<comment type="caution">
    <text evidence="7">The sequence shown here is derived from an EMBL/GenBank/DDBJ whole genome shotgun (WGS) entry which is preliminary data.</text>
</comment>
<dbReference type="InterPro" id="IPR036291">
    <property type="entry name" value="NAD(P)-bd_dom_sf"/>
</dbReference>
<accession>A0ABS3LF05</accession>
<evidence type="ECO:0000313" key="7">
    <source>
        <dbReference type="EMBL" id="MBO1308210.1"/>
    </source>
</evidence>
<evidence type="ECO:0000256" key="1">
    <source>
        <dbReference type="ARBA" id="ARBA00005854"/>
    </source>
</evidence>
<comment type="similarity">
    <text evidence="1 4">Belongs to the D-isomer specific 2-hydroxyacid dehydrogenase family.</text>
</comment>
<proteinExistence type="inferred from homology"/>
<organism evidence="7 8">
    <name type="scientific">Candidatus Enterococcus moelleringii</name>
    <dbReference type="NCBI Taxonomy" id="2815325"/>
    <lineage>
        <taxon>Bacteria</taxon>
        <taxon>Bacillati</taxon>
        <taxon>Bacillota</taxon>
        <taxon>Bacilli</taxon>
        <taxon>Lactobacillales</taxon>
        <taxon>Enterococcaceae</taxon>
        <taxon>Enterococcus</taxon>
    </lineage>
</organism>
<evidence type="ECO:0000259" key="5">
    <source>
        <dbReference type="Pfam" id="PF00389"/>
    </source>
</evidence>
<gene>
    <name evidence="7" type="ORF">JZO70_18685</name>
</gene>
<dbReference type="InterPro" id="IPR050418">
    <property type="entry name" value="D-iso_2-hydroxyacid_DH_PdxB"/>
</dbReference>
<dbReference type="PROSITE" id="PS00671">
    <property type="entry name" value="D_2_HYDROXYACID_DH_3"/>
    <property type="match status" value="1"/>
</dbReference>
<evidence type="ECO:0000256" key="3">
    <source>
        <dbReference type="ARBA" id="ARBA00023027"/>
    </source>
</evidence>
<dbReference type="CDD" id="cd12162">
    <property type="entry name" value="2-Hacid_dh_4"/>
    <property type="match status" value="1"/>
</dbReference>
<evidence type="ECO:0000256" key="2">
    <source>
        <dbReference type="ARBA" id="ARBA00023002"/>
    </source>
</evidence>
<sequence>MKIVVLDGYALNPGDLSWMDFEKFGEVTVYDRTSYTDMEEIVQRIGEAEVVLTNKTPINETILSQVPNLRYVGVIATGYNVVDIEAAAKHDVVVTNIPTYGTDAVAQFTFALLLEITSQVGLHNQSVHAGEWENSIDFMYTKVPLMELRGKTLGLIGYGAIAHATAKIAHAMNMEVIYANHRPKPAEEEWLKQIPLEELYQQADIISLHIPQTAETTGMINQAAISQMKDGVILINTARGGLLDEQAVADALNSGKIAAAGVDVVSTEPIKTENPLLQAKNCFITPHIAWAPVETRARLMGIAVDNLSGFLNGETKNVVN</sequence>
<keyword evidence="8" id="KW-1185">Reference proteome</keyword>
<dbReference type="Gene3D" id="3.40.50.720">
    <property type="entry name" value="NAD(P)-binding Rossmann-like Domain"/>
    <property type="match status" value="2"/>
</dbReference>
<feature type="domain" description="D-isomer specific 2-hydroxyacid dehydrogenase NAD-binding" evidence="6">
    <location>
        <begin position="110"/>
        <end position="289"/>
    </location>
</feature>
<dbReference type="Proteomes" id="UP000664601">
    <property type="component" value="Unassembled WGS sequence"/>
</dbReference>
<dbReference type="EMBL" id="JAFREM010000030">
    <property type="protein sequence ID" value="MBO1308210.1"/>
    <property type="molecule type" value="Genomic_DNA"/>
</dbReference>
<dbReference type="PANTHER" id="PTHR43761:SF1">
    <property type="entry name" value="D-ISOMER SPECIFIC 2-HYDROXYACID DEHYDROGENASE CATALYTIC DOMAIN-CONTAINING PROTEIN-RELATED"/>
    <property type="match status" value="1"/>
</dbReference>
<dbReference type="InterPro" id="IPR029753">
    <property type="entry name" value="D-isomer_DH_CS"/>
</dbReference>
<dbReference type="Pfam" id="PF02826">
    <property type="entry name" value="2-Hacid_dh_C"/>
    <property type="match status" value="1"/>
</dbReference>
<name>A0ABS3LF05_9ENTE</name>
<dbReference type="InterPro" id="IPR006140">
    <property type="entry name" value="D-isomer_DH_NAD-bd"/>
</dbReference>
<dbReference type="RefSeq" id="WP_207675201.1">
    <property type="nucleotide sequence ID" value="NZ_JAFREM010000030.1"/>
</dbReference>
<evidence type="ECO:0000313" key="8">
    <source>
        <dbReference type="Proteomes" id="UP000664601"/>
    </source>
</evidence>
<evidence type="ECO:0000256" key="4">
    <source>
        <dbReference type="RuleBase" id="RU003719"/>
    </source>
</evidence>
<keyword evidence="3" id="KW-0520">NAD</keyword>
<evidence type="ECO:0000259" key="6">
    <source>
        <dbReference type="Pfam" id="PF02826"/>
    </source>
</evidence>
<dbReference type="PANTHER" id="PTHR43761">
    <property type="entry name" value="D-ISOMER SPECIFIC 2-HYDROXYACID DEHYDROGENASE FAMILY PROTEIN (AFU_ORTHOLOGUE AFUA_1G13630)"/>
    <property type="match status" value="1"/>
</dbReference>
<dbReference type="Pfam" id="PF00389">
    <property type="entry name" value="2-Hacid_dh"/>
    <property type="match status" value="1"/>
</dbReference>
<keyword evidence="2 4" id="KW-0560">Oxidoreductase</keyword>
<feature type="domain" description="D-isomer specific 2-hydroxyacid dehydrogenase catalytic" evidence="5">
    <location>
        <begin position="21"/>
        <end position="320"/>
    </location>
</feature>
<protein>
    <submittedName>
        <fullName evidence="7">D-2-hydroxyacid dehydrogenase</fullName>
    </submittedName>
</protein>
<dbReference type="InterPro" id="IPR006139">
    <property type="entry name" value="D-isomer_2_OHA_DH_cat_dom"/>
</dbReference>
<dbReference type="SUPFAM" id="SSF51735">
    <property type="entry name" value="NAD(P)-binding Rossmann-fold domains"/>
    <property type="match status" value="1"/>
</dbReference>
<dbReference type="SUPFAM" id="SSF52283">
    <property type="entry name" value="Formate/glycerate dehydrogenase catalytic domain-like"/>
    <property type="match status" value="1"/>
</dbReference>
<dbReference type="PROSITE" id="PS00670">
    <property type="entry name" value="D_2_HYDROXYACID_DH_2"/>
    <property type="match status" value="1"/>
</dbReference>